<feature type="compositionally biased region" description="Low complexity" evidence="11">
    <location>
        <begin position="1046"/>
        <end position="1062"/>
    </location>
</feature>
<dbReference type="InterPro" id="IPR038765">
    <property type="entry name" value="Papain-like_cys_pep_sf"/>
</dbReference>
<keyword evidence="7" id="KW-0788">Thiol protease</keyword>
<organism evidence="13 14">
    <name type="scientific">Priapulus caudatus</name>
    <name type="common">Priapulid worm</name>
    <dbReference type="NCBI Taxonomy" id="37621"/>
    <lineage>
        <taxon>Eukaryota</taxon>
        <taxon>Metazoa</taxon>
        <taxon>Ecdysozoa</taxon>
        <taxon>Scalidophora</taxon>
        <taxon>Priapulida</taxon>
        <taxon>Priapulimorpha</taxon>
        <taxon>Priapulimorphida</taxon>
        <taxon>Priapulidae</taxon>
        <taxon>Priapulus</taxon>
    </lineage>
</organism>
<sequence>MVPVDKSQVSPMEESKGGEEAKALCIVRDMTNPHWQTSKITLNLSLSTPLKDLVSETAKEFKYVPDSFLLIYNLPGWTGEVELSPSMDLSLHLSDIGVVVESEPGIIRRNNFTLMETKIGKPPKKIGKISGNILFNNLGYVGLVNQAMTCYLNSLIQTLYMTPEFRNALYKWEYRGSSEDDEPKSIPFQLQKLFLNLQTSKKRAVETTDLTRSFGWDSSEAWQQHDVQELCRVMFDALETNFKNTDQADLINQLYQGQLKDYVRCLDCGSESARTDAFLDIPLTIRPFGATTVFKSVGEALQAFVEPETLDGTNQYFCEQCNKKCDAHKGLEFVKYPYMLTLQLKRFDFDYSTMHRIKLNEKVTFPEILNLNKYVNIEEPLSPTKECPGNFDIGAPTAGENNHDCDANTVAFVTPNGPTENAQLISNSVETSNKPVEAKTGILVDVSSDTSNNKSVKENGVDEGVELSDSGGPEGGADVKQTTEETLTNDKNAEHMKEEGPWVYELFSIMIHSGSAAGGHYYAYIKSFTDGQWYCFNDQSVQKITYDDIRKTYGGGAGRASYTSTYTSSTNAYMLMYRQIDKSRNSEPMQLDTFPQHLATLLKRISDDCDEYEKQQEANLNTCRLKVFCQHPMEGKMVDKKLHIHADDTLQDATDRAYKLLDLEGVVTRDQCRLLKYDEYHDNIEESFQQKEGATEQEEEERTMSDYLGGVKSSYKFDLMMEIRRPDQKFQVYEPGGISVKLHIVDLVSETIQPPFNLRAQSSNTLDEFKAIISEVTGLPTNPMRLVLEKYSGELRYLHDPENINSLRGLGFFRSEKVYVDCSGVEDSPNFEESRLHKLLDEFGNTIRITIVLPPASECDELMQTLQSLGFLDDNPALDRCTPAPSTPPAAPPCSSSTLVPSPADSSHDAILYASSPSPVPAATDVKHETQSIDSGVASDASLIAGGVAAAADGSSSRESGGEASSSSCSSSARSSSKTSESPGTDTPTLTETVATPTSTAESSPGNSTAEAVLTPGNHAAESDVTPGSSPKKIKKTKREKEAEATSESAATVAPPAAADIAGGDGKHVGKQDVAAATSDDAALPGAQTHHNTNNNNDAKPPPAAAAKKTKDAAALNGTMVPSPTTSPKKTVKKLVKKKKSGDSTEKKGEAAKKVTTVAAAAADNGKSGTDPAPEKSLVANDDTSDASRDRSASSSSSCEKKNRRPSVDDKKTDKRTDKKTDDKKTDDKRTDNKKTDKRTDNKRMDDKKTDDKKTDDKKTDDKRTDNKRMDDKKTDDKRTDDKKTDDKRTEDKTTEGQLAVYVRQWCPSEFKMKSFQEVVLDSFAVEELKAKISDLSGIAACDVSYAKSRGTFPCDISLLDVDTEMEWNPDTQQLNYWPLFISDDGAVIYYKTDDKKTDDKRTEDKTTDDKKTDDKRTDDRRTDKKADEGKAGRPRMTTAEAMAVVKSGDSFMKSPGTVTKTASSLLSRIRKFSGASATEDAARVVTASWKQKQQEEGATAAPAGSPKLPTGKSSCGKTEKRDGKAGKDPGKPGLPPRPSERKKSSDLESKGKTLSGGKTEGAGAESSKDVAAATVTTKTDVKRKVAGASPDRQKRSLPKLEAPLGGKDKKISSNAQQSEDKTTQSKPPAAPPVDASRVGASAELSTSVGDAAESRKTESGKTPDNSSADSGTPKKKVVKKKKVKTAEEDSSPGLPEFAAAATVSSSPKKKVIKKKKPKTSEATEAVATTTMTDASPPQSSVAEQGANAAPPAAPSPTASESAAATQRDSVVVAPAGKPAGEPSGGAAAPEKAVATPAEHSPSGRLEQTRAEAEAPVASESRGAPSLSETARGTPSLSETARGAPSLPSALLSDIHAGGVLRPCHQETPRCESPGASSPDAAANSSADSLKPESPSQDSMKDLSSPEPPVEEEARGDVTAAGNVPPSVSALSDGEHDEACRRYFYGDENVNTLTGQRVLTVYVDKRITIAGLKQKLEPYVKCPMDHFKVFRVYSNGQEFECSRYQETLVSYSDDSKLSIKLGRALKKGEYKVKVYQLGPATTADGCKFLIDTIFAKGMTVLDSKKLILPEIKTQCALEIPLNRCRLRKKNWKNPGSVYLDWQKYEEHIPIFSNWDVFVELLSGPEKLVSEGQLACV</sequence>
<feature type="compositionally biased region" description="Basic residues" evidence="11">
    <location>
        <begin position="1674"/>
        <end position="1684"/>
    </location>
</feature>
<evidence type="ECO:0000256" key="11">
    <source>
        <dbReference type="SAM" id="MobiDB-lite"/>
    </source>
</evidence>
<dbReference type="PANTHER" id="PTHR24006">
    <property type="entry name" value="UBIQUITIN CARBOXYL-TERMINAL HYDROLASE"/>
    <property type="match status" value="1"/>
</dbReference>
<feature type="compositionally biased region" description="Basic residues" evidence="11">
    <location>
        <begin position="1708"/>
        <end position="1718"/>
    </location>
</feature>
<dbReference type="PANTHER" id="PTHR24006:SF702">
    <property type="entry name" value="UBIQUITIN CARBOXYL-TERMINAL HYDROLASE 47"/>
    <property type="match status" value="1"/>
</dbReference>
<keyword evidence="4" id="KW-0645">Protease</keyword>
<evidence type="ECO:0000256" key="7">
    <source>
        <dbReference type="ARBA" id="ARBA00022807"/>
    </source>
</evidence>
<feature type="compositionally biased region" description="Basic and acidic residues" evidence="11">
    <location>
        <begin position="1539"/>
        <end position="1552"/>
    </location>
</feature>
<dbReference type="CDD" id="cd02659">
    <property type="entry name" value="peptidase_C19C"/>
    <property type="match status" value="1"/>
</dbReference>
<dbReference type="Pfam" id="PF00443">
    <property type="entry name" value="UCH"/>
    <property type="match status" value="1"/>
</dbReference>
<dbReference type="Pfam" id="PF25985">
    <property type="entry name" value="Ubiquitin_USP47_N"/>
    <property type="match status" value="1"/>
</dbReference>
<dbReference type="EC" id="3.4.19.12" evidence="3"/>
<feature type="compositionally biased region" description="Basic and acidic residues" evidence="11">
    <location>
        <begin position="1206"/>
        <end position="1295"/>
    </location>
</feature>
<feature type="compositionally biased region" description="Low complexity" evidence="11">
    <location>
        <begin position="952"/>
        <end position="1005"/>
    </location>
</feature>
<feature type="compositionally biased region" description="Low complexity" evidence="11">
    <location>
        <begin position="1154"/>
        <end position="1163"/>
    </location>
</feature>
<dbReference type="Pfam" id="PF19718">
    <property type="entry name" value="USP47_C"/>
    <property type="match status" value="2"/>
</dbReference>
<feature type="compositionally biased region" description="Basic and acidic residues" evidence="11">
    <location>
        <begin position="1518"/>
        <end position="1531"/>
    </location>
</feature>
<evidence type="ECO:0000256" key="5">
    <source>
        <dbReference type="ARBA" id="ARBA00022786"/>
    </source>
</evidence>
<dbReference type="InterPro" id="IPR001394">
    <property type="entry name" value="Peptidase_C19_UCH"/>
</dbReference>
<feature type="compositionally biased region" description="Basic and acidic residues" evidence="11">
    <location>
        <begin position="1398"/>
        <end position="1432"/>
    </location>
</feature>
<protein>
    <recommendedName>
        <fullName evidence="8">Ubiquitin carboxyl-terminal hydrolase 47</fullName>
        <ecNumber evidence="3">3.4.19.12</ecNumber>
    </recommendedName>
    <alternativeName>
        <fullName evidence="9">Ubiquitin thioesterase 47</fullName>
    </alternativeName>
    <alternativeName>
        <fullName evidence="10">Ubiquitin-specific-processing protease 47</fullName>
    </alternativeName>
</protein>
<feature type="compositionally biased region" description="Polar residues" evidence="11">
    <location>
        <begin position="1827"/>
        <end position="1839"/>
    </location>
</feature>
<evidence type="ECO:0000313" key="13">
    <source>
        <dbReference type="Proteomes" id="UP000695022"/>
    </source>
</evidence>
<feature type="compositionally biased region" description="Low complexity" evidence="11">
    <location>
        <begin position="1570"/>
        <end position="1579"/>
    </location>
</feature>
<evidence type="ECO:0000256" key="3">
    <source>
        <dbReference type="ARBA" id="ARBA00012759"/>
    </source>
</evidence>
<feature type="compositionally biased region" description="Basic residues" evidence="11">
    <location>
        <begin position="1130"/>
        <end position="1140"/>
    </location>
</feature>
<feature type="compositionally biased region" description="Basic and acidic residues" evidence="11">
    <location>
        <begin position="1653"/>
        <end position="1662"/>
    </location>
</feature>
<keyword evidence="13" id="KW-1185">Reference proteome</keyword>
<gene>
    <name evidence="14" type="primary">LOC106815704</name>
</gene>
<evidence type="ECO:0000256" key="2">
    <source>
        <dbReference type="ARBA" id="ARBA00009085"/>
    </source>
</evidence>
<evidence type="ECO:0000256" key="4">
    <source>
        <dbReference type="ARBA" id="ARBA00022670"/>
    </source>
</evidence>
<dbReference type="InterPro" id="IPR018200">
    <property type="entry name" value="USP_CS"/>
</dbReference>
<keyword evidence="6" id="KW-0378">Hydrolase</keyword>
<feature type="region of interest" description="Disordered" evidence="11">
    <location>
        <begin position="448"/>
        <end position="481"/>
    </location>
</feature>
<evidence type="ECO:0000256" key="10">
    <source>
        <dbReference type="ARBA" id="ARBA00032453"/>
    </source>
</evidence>
<reference evidence="14" key="1">
    <citation type="submission" date="2025-08" db="UniProtKB">
        <authorList>
            <consortium name="RefSeq"/>
        </authorList>
    </citation>
    <scope>IDENTIFICATION</scope>
</reference>
<dbReference type="GeneID" id="106815704"/>
<feature type="compositionally biased region" description="Low complexity" evidence="11">
    <location>
        <begin position="1747"/>
        <end position="1765"/>
    </location>
</feature>
<keyword evidence="5" id="KW-0833">Ubl conjugation pathway</keyword>
<feature type="compositionally biased region" description="Low complexity" evidence="11">
    <location>
        <begin position="1774"/>
        <end position="1799"/>
    </location>
</feature>
<accession>A0ABM1EU21</accession>
<dbReference type="Proteomes" id="UP000695022">
    <property type="component" value="Unplaced"/>
</dbReference>
<evidence type="ECO:0000256" key="6">
    <source>
        <dbReference type="ARBA" id="ARBA00022801"/>
    </source>
</evidence>
<dbReference type="PROSITE" id="PS00973">
    <property type="entry name" value="USP_2"/>
    <property type="match status" value="1"/>
</dbReference>
<feature type="region of interest" description="Disordered" evidence="11">
    <location>
        <begin position="952"/>
        <end position="1297"/>
    </location>
</feature>
<feature type="region of interest" description="Disordered" evidence="11">
    <location>
        <begin position="882"/>
        <end position="932"/>
    </location>
</feature>
<evidence type="ECO:0000313" key="14">
    <source>
        <dbReference type="RefSeq" id="XP_014675692.1"/>
    </source>
</evidence>
<comment type="similarity">
    <text evidence="2">Belongs to the peptidase C19 family.</text>
</comment>
<evidence type="ECO:0000256" key="9">
    <source>
        <dbReference type="ARBA" id="ARBA00029910"/>
    </source>
</evidence>
<feature type="compositionally biased region" description="Low complexity" evidence="11">
    <location>
        <begin position="1873"/>
        <end position="1889"/>
    </location>
</feature>
<proteinExistence type="inferred from homology"/>
<evidence type="ECO:0000256" key="1">
    <source>
        <dbReference type="ARBA" id="ARBA00000707"/>
    </source>
</evidence>
<dbReference type="PROSITE" id="PS00972">
    <property type="entry name" value="USP_1"/>
    <property type="match status" value="1"/>
</dbReference>
<feature type="region of interest" description="Disordered" evidence="11">
    <location>
        <begin position="1398"/>
        <end position="1440"/>
    </location>
</feature>
<feature type="compositionally biased region" description="Low complexity" evidence="11">
    <location>
        <begin position="1721"/>
        <end position="1735"/>
    </location>
</feature>
<name>A0ABM1EU21_PRICU</name>
<dbReference type="PROSITE" id="PS50235">
    <property type="entry name" value="USP_3"/>
    <property type="match status" value="1"/>
</dbReference>
<dbReference type="InterPro" id="IPR050164">
    <property type="entry name" value="Peptidase_C19"/>
</dbReference>
<feature type="compositionally biased region" description="Basic and acidic residues" evidence="11">
    <location>
        <begin position="1141"/>
        <end position="1153"/>
    </location>
</feature>
<dbReference type="RefSeq" id="XP_014675692.1">
    <property type="nucleotide sequence ID" value="XM_014820206.1"/>
</dbReference>
<dbReference type="SUPFAM" id="SSF54001">
    <property type="entry name" value="Cysteine proteinases"/>
    <property type="match status" value="1"/>
</dbReference>
<evidence type="ECO:0000256" key="8">
    <source>
        <dbReference type="ARBA" id="ARBA00026136"/>
    </source>
</evidence>
<dbReference type="InterPro" id="IPR045578">
    <property type="entry name" value="USP47_C"/>
</dbReference>
<dbReference type="InterPro" id="IPR028889">
    <property type="entry name" value="USP"/>
</dbReference>
<feature type="domain" description="USP" evidence="12">
    <location>
        <begin position="141"/>
        <end position="580"/>
    </location>
</feature>
<feature type="region of interest" description="Disordered" evidence="11">
    <location>
        <begin position="1474"/>
        <end position="1934"/>
    </location>
</feature>
<comment type="catalytic activity">
    <reaction evidence="1">
        <text>Thiol-dependent hydrolysis of ester, thioester, amide, peptide and isopeptide bonds formed by the C-terminal Gly of ubiquitin (a 76-residue protein attached to proteins as an intracellular targeting signal).</text>
        <dbReference type="EC" id="3.4.19.12"/>
    </reaction>
</comment>
<evidence type="ECO:0000259" key="12">
    <source>
        <dbReference type="PROSITE" id="PS50235"/>
    </source>
</evidence>
<dbReference type="Gene3D" id="3.90.70.10">
    <property type="entry name" value="Cysteine proteinases"/>
    <property type="match status" value="1"/>
</dbReference>